<gene>
    <name evidence="2" type="ORF">AVEN_23059_1</name>
</gene>
<feature type="region of interest" description="Disordered" evidence="1">
    <location>
        <begin position="169"/>
        <end position="220"/>
    </location>
</feature>
<organism evidence="2 3">
    <name type="scientific">Araneus ventricosus</name>
    <name type="common">Orbweaver spider</name>
    <name type="synonym">Epeira ventricosa</name>
    <dbReference type="NCBI Taxonomy" id="182803"/>
    <lineage>
        <taxon>Eukaryota</taxon>
        <taxon>Metazoa</taxon>
        <taxon>Ecdysozoa</taxon>
        <taxon>Arthropoda</taxon>
        <taxon>Chelicerata</taxon>
        <taxon>Arachnida</taxon>
        <taxon>Araneae</taxon>
        <taxon>Araneomorphae</taxon>
        <taxon>Entelegynae</taxon>
        <taxon>Araneoidea</taxon>
        <taxon>Araneidae</taxon>
        <taxon>Araneus</taxon>
    </lineage>
</organism>
<evidence type="ECO:0000313" key="3">
    <source>
        <dbReference type="Proteomes" id="UP000499080"/>
    </source>
</evidence>
<protein>
    <submittedName>
        <fullName evidence="2">Uncharacterized protein</fullName>
    </submittedName>
</protein>
<accession>A0A4Y2IMJ1</accession>
<dbReference type="EMBL" id="BGPR01002795">
    <property type="protein sequence ID" value="GBM79018.1"/>
    <property type="molecule type" value="Genomic_DNA"/>
</dbReference>
<dbReference type="AlphaFoldDB" id="A0A4Y2IMJ1"/>
<proteinExistence type="predicted"/>
<feature type="compositionally biased region" description="Low complexity" evidence="1">
    <location>
        <begin position="193"/>
        <end position="205"/>
    </location>
</feature>
<name>A0A4Y2IMJ1_ARAVE</name>
<comment type="caution">
    <text evidence="2">The sequence shown here is derived from an EMBL/GenBank/DDBJ whole genome shotgun (WGS) entry which is preliminary data.</text>
</comment>
<evidence type="ECO:0000313" key="2">
    <source>
        <dbReference type="EMBL" id="GBM79018.1"/>
    </source>
</evidence>
<feature type="compositionally biased region" description="Polar residues" evidence="1">
    <location>
        <begin position="177"/>
        <end position="191"/>
    </location>
</feature>
<keyword evidence="3" id="KW-1185">Reference proteome</keyword>
<reference evidence="2 3" key="1">
    <citation type="journal article" date="2019" name="Sci. Rep.">
        <title>Orb-weaving spider Araneus ventricosus genome elucidates the spidroin gene catalogue.</title>
        <authorList>
            <person name="Kono N."/>
            <person name="Nakamura H."/>
            <person name="Ohtoshi R."/>
            <person name="Moran D.A.P."/>
            <person name="Shinohara A."/>
            <person name="Yoshida Y."/>
            <person name="Fujiwara M."/>
            <person name="Mori M."/>
            <person name="Tomita M."/>
            <person name="Arakawa K."/>
        </authorList>
    </citation>
    <scope>NUCLEOTIDE SEQUENCE [LARGE SCALE GENOMIC DNA]</scope>
</reference>
<dbReference type="Proteomes" id="UP000499080">
    <property type="component" value="Unassembled WGS sequence"/>
</dbReference>
<sequence length="220" mass="24643">MNPPLSPTGSFRFCERASLPFPRRITRYMTERAKWKIKELDFQTFRQQHSNSHRIFAKRSKCSFAKICSTKGKGNSHGNRPDLARSRLEYLSDGRCNNSSAEVGVLMAITGHDPTPPLGGNQSIAQYLSVHKDSFNNPPTNRRLEEAVVGDWPKMMKFKAFGFKKKPRFKPAVIGQNRDSSSLSHQTTEQGDSSESATTIAASSTVFSPSLSHKPRTLRP</sequence>
<evidence type="ECO:0000256" key="1">
    <source>
        <dbReference type="SAM" id="MobiDB-lite"/>
    </source>
</evidence>